<gene>
    <name evidence="2" type="ORF">UW25_C0004G0285</name>
</gene>
<keyword evidence="1" id="KW-0732">Signal</keyword>
<comment type="caution">
    <text evidence="2">The sequence shown here is derived from an EMBL/GenBank/DDBJ whole genome shotgun (WGS) entry which is preliminary data.</text>
</comment>
<feature type="chain" id="PRO_5032464932" description="Lipoprotein" evidence="1">
    <location>
        <begin position="20"/>
        <end position="271"/>
    </location>
</feature>
<proteinExistence type="predicted"/>
<accession>A0A837I7S2</accession>
<dbReference type="Proteomes" id="UP000033815">
    <property type="component" value="Unassembled WGS sequence"/>
</dbReference>
<dbReference type="PROSITE" id="PS51257">
    <property type="entry name" value="PROKAR_LIPOPROTEIN"/>
    <property type="match status" value="1"/>
</dbReference>
<dbReference type="EMBL" id="LCHP01000004">
    <property type="protein sequence ID" value="KKT36957.1"/>
    <property type="molecule type" value="Genomic_DNA"/>
</dbReference>
<evidence type="ECO:0000313" key="3">
    <source>
        <dbReference type="Proteomes" id="UP000033815"/>
    </source>
</evidence>
<reference evidence="2 3" key="1">
    <citation type="journal article" date="2015" name="Nature">
        <title>rRNA introns, odd ribosomes, and small enigmatic genomes across a large radiation of phyla.</title>
        <authorList>
            <person name="Brown C.T."/>
            <person name="Hug L.A."/>
            <person name="Thomas B.C."/>
            <person name="Sharon I."/>
            <person name="Castelle C.J."/>
            <person name="Singh A."/>
            <person name="Wilkins M.J."/>
            <person name="Williams K.H."/>
            <person name="Banfield J.F."/>
        </authorList>
    </citation>
    <scope>NUCLEOTIDE SEQUENCE [LARGE SCALE GENOMIC DNA]</scope>
</reference>
<organism evidence="2 3">
    <name type="scientific">Candidatus Nomurabacteria bacterium GW2011_GWB1_44_12</name>
    <dbReference type="NCBI Taxonomy" id="1618748"/>
    <lineage>
        <taxon>Bacteria</taxon>
        <taxon>Candidatus Nomuraibacteriota</taxon>
    </lineage>
</organism>
<evidence type="ECO:0008006" key="4">
    <source>
        <dbReference type="Google" id="ProtNLM"/>
    </source>
</evidence>
<sequence>MKKFMLFVLVALFAGCATDNPHYKNAQTIGGTVVGAYTGYKWLKGGILGGLAGAAVGHEVAKGAQWKPGDDEIIYLDAPAGYSSGYSSCGAVAVYCDTTPKQGMYPPRPGMCNDPDSGGEATYEDLVRRAQRRSGCYDNSGHRAQPQYASQQPAVQVVYPPNLFERPEKKQKVAVERPAGVVVGPTVGNYRDERMIHPSCKTGNYGADGVCLGNLVKGLMDEQGACEGKETNGAVCPKGYNPGKWAGIYKRLSNDLSLRQREEQGGELTLR</sequence>
<dbReference type="AlphaFoldDB" id="A0A837I7S2"/>
<protein>
    <recommendedName>
        <fullName evidence="4">Lipoprotein</fullName>
    </recommendedName>
</protein>
<name>A0A837I7S2_9BACT</name>
<evidence type="ECO:0000256" key="1">
    <source>
        <dbReference type="SAM" id="SignalP"/>
    </source>
</evidence>
<feature type="signal peptide" evidence="1">
    <location>
        <begin position="1"/>
        <end position="19"/>
    </location>
</feature>
<evidence type="ECO:0000313" key="2">
    <source>
        <dbReference type="EMBL" id="KKT36957.1"/>
    </source>
</evidence>